<dbReference type="NCBIfam" id="TIGR00797">
    <property type="entry name" value="matE"/>
    <property type="match status" value="1"/>
</dbReference>
<dbReference type="OrthoDB" id="9811110at2"/>
<feature type="transmembrane region" description="Helical" evidence="10">
    <location>
        <begin position="16"/>
        <end position="36"/>
    </location>
</feature>
<feature type="transmembrane region" description="Helical" evidence="10">
    <location>
        <begin position="317"/>
        <end position="343"/>
    </location>
</feature>
<feature type="transmembrane region" description="Helical" evidence="10">
    <location>
        <begin position="48"/>
        <end position="74"/>
    </location>
</feature>
<dbReference type="PANTHER" id="PTHR43823:SF3">
    <property type="entry name" value="MULTIDRUG EXPORT PROTEIN MEPA"/>
    <property type="match status" value="1"/>
</dbReference>
<feature type="transmembrane region" description="Helical" evidence="10">
    <location>
        <begin position="138"/>
        <end position="155"/>
    </location>
</feature>
<evidence type="ECO:0000256" key="7">
    <source>
        <dbReference type="ARBA" id="ARBA00022989"/>
    </source>
</evidence>
<proteinExistence type="inferred from homology"/>
<dbReference type="Proteomes" id="UP000243494">
    <property type="component" value="Unassembled WGS sequence"/>
</dbReference>
<evidence type="ECO:0000256" key="3">
    <source>
        <dbReference type="ARBA" id="ARBA00022106"/>
    </source>
</evidence>
<dbReference type="RefSeq" id="WP_095405350.1">
    <property type="nucleotide sequence ID" value="NZ_NOJZ02000041.1"/>
</dbReference>
<protein>
    <recommendedName>
        <fullName evidence="3">Multidrug export protein MepA</fullName>
    </recommendedName>
</protein>
<gene>
    <name evidence="11" type="ORF">CHF27_012845</name>
</gene>
<dbReference type="GO" id="GO:0015297">
    <property type="term" value="F:antiporter activity"/>
    <property type="evidence" value="ECO:0007669"/>
    <property type="project" value="InterPro"/>
</dbReference>
<feature type="transmembrane region" description="Helical" evidence="10">
    <location>
        <begin position="419"/>
        <end position="438"/>
    </location>
</feature>
<keyword evidence="4" id="KW-0813">Transport</keyword>
<comment type="caution">
    <text evidence="11">The sequence shown here is derived from an EMBL/GenBank/DDBJ whole genome shotgun (WGS) entry which is preliminary data.</text>
</comment>
<evidence type="ECO:0000256" key="5">
    <source>
        <dbReference type="ARBA" id="ARBA00022475"/>
    </source>
</evidence>
<dbReference type="Pfam" id="PF01554">
    <property type="entry name" value="MatE"/>
    <property type="match status" value="2"/>
</dbReference>
<dbReference type="GO" id="GO:0042910">
    <property type="term" value="F:xenobiotic transmembrane transporter activity"/>
    <property type="evidence" value="ECO:0007669"/>
    <property type="project" value="InterPro"/>
</dbReference>
<keyword evidence="5" id="KW-1003">Cell membrane</keyword>
<feature type="transmembrane region" description="Helical" evidence="10">
    <location>
        <begin position="167"/>
        <end position="188"/>
    </location>
</feature>
<dbReference type="GO" id="GO:0046677">
    <property type="term" value="P:response to antibiotic"/>
    <property type="evidence" value="ECO:0007669"/>
    <property type="project" value="UniProtKB-KW"/>
</dbReference>
<dbReference type="PIRSF" id="PIRSF006603">
    <property type="entry name" value="DinF"/>
    <property type="match status" value="1"/>
</dbReference>
<evidence type="ECO:0000256" key="4">
    <source>
        <dbReference type="ARBA" id="ARBA00022448"/>
    </source>
</evidence>
<dbReference type="InterPro" id="IPR051327">
    <property type="entry name" value="MATE_MepA_subfamily"/>
</dbReference>
<evidence type="ECO:0000256" key="9">
    <source>
        <dbReference type="ARBA" id="ARBA00023251"/>
    </source>
</evidence>
<evidence type="ECO:0000256" key="1">
    <source>
        <dbReference type="ARBA" id="ARBA00004651"/>
    </source>
</evidence>
<accession>A0A371IPZ9</accession>
<dbReference type="GO" id="GO:0005886">
    <property type="term" value="C:plasma membrane"/>
    <property type="evidence" value="ECO:0007669"/>
    <property type="project" value="UniProtKB-SubCell"/>
</dbReference>
<dbReference type="CDD" id="cd13143">
    <property type="entry name" value="MATE_MepA_like"/>
    <property type="match status" value="1"/>
</dbReference>
<sequence length="477" mass="51853">MKDEQILGTESIGRLLFKYSIPAIIGMVVNGLYNVVDRIFIGNIPGVGPLAITGLGVTMPIMTIILAFGMLIGIGTATNISIKLGQGKKDDAKKLIANSITLSIGIGIIITIIGIIFADTILKLFGASEKTLVYAKEYINIILIGSVVNILSFSLNHAIRADGSPKISAGIMIIGCLTNIVLDYILIFKFDMGIKGAAIATVLSQAITAFISLYYYLSGKSNLKFEKTNLKLDKELVKLVLAIGLSPFAMQLAASMVQIIANNSLKSYGGDLAIGAMTTISSIAMIFLMPIFGINQGSQPIIGFNYGAKKFKRVKKAYLISLTAATIILCGGTFIVQIFPEIIIGLFNKDKELMNISINGLRIYLLMLPIIGISITGTNYIQSIGKAKMAMLLSLLRQVILLIPSILILPKFFGLEGIWMSQPLSDFIATFITAIVLMREIRSYKNIELREYEVIKEKESIEINSKMAIESDVNNLI</sequence>
<keyword evidence="7 10" id="KW-1133">Transmembrane helix</keyword>
<comment type="subcellular location">
    <subcellularLocation>
        <location evidence="1">Cell membrane</location>
        <topology evidence="1">Multi-pass membrane protein</topology>
    </subcellularLocation>
</comment>
<feature type="transmembrane region" description="Helical" evidence="10">
    <location>
        <begin position="393"/>
        <end position="413"/>
    </location>
</feature>
<reference evidence="11 12" key="1">
    <citation type="journal article" date="2017" name="Genome Announc.">
        <title>Draft Genome Sequence of Romboutsia maritimum sp. nov. Strain CCRI-22766(T), Isolated from Coastal Estuarine Mud.</title>
        <authorList>
            <person name="Maheux A.F."/>
            <person name="Boudreau D.K."/>
            <person name="Berube E."/>
            <person name="Boissinot M."/>
            <person name="Raymond F."/>
            <person name="Brodeur S."/>
            <person name="Corbeil J."/>
            <person name="Brightwell G."/>
            <person name="Broda D."/>
            <person name="Omar R.F."/>
            <person name="Bergeron M.G."/>
        </authorList>
    </citation>
    <scope>NUCLEOTIDE SEQUENCE [LARGE SCALE GENOMIC DNA]</scope>
    <source>
        <strain evidence="11 12">CCRI-22766</strain>
    </source>
</reference>
<dbReference type="InterPro" id="IPR048279">
    <property type="entry name" value="MdtK-like"/>
</dbReference>
<organism evidence="11 12">
    <name type="scientific">Romboutsia maritimum</name>
    <dbReference type="NCBI Taxonomy" id="2020948"/>
    <lineage>
        <taxon>Bacteria</taxon>
        <taxon>Bacillati</taxon>
        <taxon>Bacillota</taxon>
        <taxon>Clostridia</taxon>
        <taxon>Peptostreptococcales</taxon>
        <taxon>Peptostreptococcaceae</taxon>
        <taxon>Romboutsia</taxon>
    </lineage>
</organism>
<feature type="transmembrane region" description="Helical" evidence="10">
    <location>
        <begin position="272"/>
        <end position="296"/>
    </location>
</feature>
<evidence type="ECO:0000313" key="12">
    <source>
        <dbReference type="Proteomes" id="UP000243494"/>
    </source>
</evidence>
<feature type="transmembrane region" description="Helical" evidence="10">
    <location>
        <begin position="236"/>
        <end position="260"/>
    </location>
</feature>
<evidence type="ECO:0000256" key="10">
    <source>
        <dbReference type="SAM" id="Phobius"/>
    </source>
</evidence>
<evidence type="ECO:0000256" key="2">
    <source>
        <dbReference type="ARBA" id="ARBA00008417"/>
    </source>
</evidence>
<evidence type="ECO:0000313" key="11">
    <source>
        <dbReference type="EMBL" id="RDY22542.1"/>
    </source>
</evidence>
<feature type="transmembrane region" description="Helical" evidence="10">
    <location>
        <begin position="95"/>
        <end position="118"/>
    </location>
</feature>
<dbReference type="InterPro" id="IPR002528">
    <property type="entry name" value="MATE_fam"/>
</dbReference>
<feature type="transmembrane region" description="Helical" evidence="10">
    <location>
        <begin position="194"/>
        <end position="216"/>
    </location>
</feature>
<evidence type="ECO:0000256" key="8">
    <source>
        <dbReference type="ARBA" id="ARBA00023136"/>
    </source>
</evidence>
<dbReference type="AlphaFoldDB" id="A0A371IPZ9"/>
<feature type="transmembrane region" description="Helical" evidence="10">
    <location>
        <begin position="363"/>
        <end position="381"/>
    </location>
</feature>
<keyword evidence="8 10" id="KW-0472">Membrane</keyword>
<dbReference type="InterPro" id="IPR045070">
    <property type="entry name" value="MATE_MepA-like"/>
</dbReference>
<evidence type="ECO:0000256" key="6">
    <source>
        <dbReference type="ARBA" id="ARBA00022692"/>
    </source>
</evidence>
<dbReference type="EMBL" id="NOJZ02000041">
    <property type="protein sequence ID" value="RDY22542.1"/>
    <property type="molecule type" value="Genomic_DNA"/>
</dbReference>
<name>A0A371IPZ9_9FIRM</name>
<keyword evidence="6 10" id="KW-0812">Transmembrane</keyword>
<dbReference type="PANTHER" id="PTHR43823">
    <property type="entry name" value="SPORULATION PROTEIN YKVU"/>
    <property type="match status" value="1"/>
</dbReference>
<comment type="similarity">
    <text evidence="2">Belongs to the multi antimicrobial extrusion (MATE) (TC 2.A.66.1) family. MepA subfamily.</text>
</comment>
<keyword evidence="12" id="KW-1185">Reference proteome</keyword>
<keyword evidence="9" id="KW-0046">Antibiotic resistance</keyword>